<sequence>MTGREEFGPAIQNGSAVVTWTPADLDLATQSTAEWEIVCQRQAALVARLKAAGADARLEEAVLAQCRWILDQKRAHRDRIRAEQEGNL</sequence>
<keyword evidence="1" id="KW-0614">Plasmid</keyword>
<dbReference type="EMBL" id="CP001353">
    <property type="protein sequence ID" value="ACL63285.1"/>
    <property type="molecule type" value="Genomic_DNA"/>
</dbReference>
<dbReference type="Proteomes" id="UP000008207">
    <property type="component" value="Plasmid pMNOD04"/>
</dbReference>
<geneLocation type="plasmid" evidence="1 2">
    <name>pMNOD04</name>
</geneLocation>
<accession>B8IXZ5</accession>
<gene>
    <name evidence="1" type="ordered locus">Mnod_7691</name>
</gene>
<evidence type="ECO:0000313" key="2">
    <source>
        <dbReference type="Proteomes" id="UP000008207"/>
    </source>
</evidence>
<keyword evidence="2" id="KW-1185">Reference proteome</keyword>
<protein>
    <submittedName>
        <fullName evidence="1">Uncharacterized protein</fullName>
    </submittedName>
</protein>
<reference evidence="2" key="1">
    <citation type="submission" date="2009-01" db="EMBL/GenBank/DDBJ databases">
        <title>Complete sequence of plasmid 4 of Methylobacterium nodulans ORS 2060.</title>
        <authorList>
            <consortium name="US DOE Joint Genome Institute"/>
            <person name="Lucas S."/>
            <person name="Copeland A."/>
            <person name="Lapidus A."/>
            <person name="Glavina del Rio T."/>
            <person name="Dalin E."/>
            <person name="Tice H."/>
            <person name="Bruce D."/>
            <person name="Goodwin L."/>
            <person name="Pitluck S."/>
            <person name="Sims D."/>
            <person name="Brettin T."/>
            <person name="Detter J.C."/>
            <person name="Han C."/>
            <person name="Larimer F."/>
            <person name="Land M."/>
            <person name="Hauser L."/>
            <person name="Kyrpides N."/>
            <person name="Ivanova N."/>
            <person name="Marx C.J."/>
            <person name="Richardson P."/>
        </authorList>
    </citation>
    <scope>NUCLEOTIDE SEQUENCE [LARGE SCALE GENOMIC DNA]</scope>
    <source>
        <strain evidence="2">LMG 21967 / CNCM I-2342 / ORS 2060</strain>
        <plasmid evidence="2">Plasmid pMNOD04</plasmid>
    </source>
</reference>
<proteinExistence type="predicted"/>
<dbReference type="AlphaFoldDB" id="B8IXZ5"/>
<dbReference type="KEGG" id="mno:Mnod_7691"/>
<organism evidence="1 2">
    <name type="scientific">Methylobacterium nodulans (strain LMG 21967 / CNCM I-2342 / ORS 2060)</name>
    <dbReference type="NCBI Taxonomy" id="460265"/>
    <lineage>
        <taxon>Bacteria</taxon>
        <taxon>Pseudomonadati</taxon>
        <taxon>Pseudomonadota</taxon>
        <taxon>Alphaproteobacteria</taxon>
        <taxon>Hyphomicrobiales</taxon>
        <taxon>Methylobacteriaceae</taxon>
        <taxon>Methylobacterium</taxon>
    </lineage>
</organism>
<dbReference type="HOGENOM" id="CLU_2465503_0_0_5"/>
<evidence type="ECO:0000313" key="1">
    <source>
        <dbReference type="EMBL" id="ACL63285.1"/>
    </source>
</evidence>
<name>B8IXZ5_METNO</name>